<feature type="disulfide bond" evidence="7">
    <location>
        <begin position="68"/>
        <end position="82"/>
    </location>
</feature>
<comment type="cofactor">
    <cofactor evidence="1">
        <name>Co(2+)</name>
        <dbReference type="ChEBI" id="CHEBI:48828"/>
    </cofactor>
</comment>
<dbReference type="PRINTS" id="PR00451">
    <property type="entry name" value="CHITINBINDNG"/>
</dbReference>
<reference evidence="9 10" key="2">
    <citation type="submission" date="2016-08" db="EMBL/GenBank/DDBJ databases">
        <title>Pervasive Adenine N6-methylation of Active Genes in Fungi.</title>
        <authorList>
            <consortium name="DOE Joint Genome Institute"/>
            <person name="Mondo S.J."/>
            <person name="Dannebaum R.O."/>
            <person name="Kuo R.C."/>
            <person name="Labutti K."/>
            <person name="Haridas S."/>
            <person name="Kuo A."/>
            <person name="Salamov A."/>
            <person name="Ahrendt S.R."/>
            <person name="Lipzen A."/>
            <person name="Sullivan W."/>
            <person name="Andreopoulos W.B."/>
            <person name="Clum A."/>
            <person name="Lindquist E."/>
            <person name="Daum C."/>
            <person name="Ramamoorthy G.K."/>
            <person name="Gryganskyi A."/>
            <person name="Culley D."/>
            <person name="Magnuson J.K."/>
            <person name="James T.Y."/>
            <person name="O'Malley M.A."/>
            <person name="Stajich J.E."/>
            <person name="Spatafora J.W."/>
            <person name="Visel A."/>
            <person name="Grigoriev I.V."/>
        </authorList>
    </citation>
    <scope>NUCLEOTIDE SEQUENCE [LARGE SCALE GENOMIC DNA]</scope>
    <source>
        <strain evidence="10">finn</strain>
    </source>
</reference>
<evidence type="ECO:0000256" key="4">
    <source>
        <dbReference type="ARBA" id="ARBA00022729"/>
    </source>
</evidence>
<evidence type="ECO:0000259" key="8">
    <source>
        <dbReference type="PROSITE" id="PS50941"/>
    </source>
</evidence>
<dbReference type="InterPro" id="IPR018371">
    <property type="entry name" value="Chitin-binding_1_CS"/>
</dbReference>
<comment type="caution">
    <text evidence="7">Lacks conserved residue(s) required for the propagation of feature annotation.</text>
</comment>
<evidence type="ECO:0000256" key="1">
    <source>
        <dbReference type="ARBA" id="ARBA00001941"/>
    </source>
</evidence>
<dbReference type="InterPro" id="IPR001002">
    <property type="entry name" value="Chitin-bd_1"/>
</dbReference>
<feature type="disulfide bond" evidence="7">
    <location>
        <begin position="219"/>
        <end position="231"/>
    </location>
</feature>
<evidence type="ECO:0000256" key="5">
    <source>
        <dbReference type="ARBA" id="ARBA00022801"/>
    </source>
</evidence>
<dbReference type="EMBL" id="MCFH01000060">
    <property type="protein sequence ID" value="ORX42771.1"/>
    <property type="molecule type" value="Genomic_DNA"/>
</dbReference>
<feature type="domain" description="Chitin-binding type-1" evidence="8">
    <location>
        <begin position="154"/>
        <end position="199"/>
    </location>
</feature>
<feature type="domain" description="Chitin-binding type-1" evidence="8">
    <location>
        <begin position="50"/>
        <end position="95"/>
    </location>
</feature>
<sequence length="249" mass="25955">SKKCGKDIGKCSNGQCCSKKGYCGSTSAYCGIGCQSEFGRCDSGKVISTDTKCGKMGSVNYICPNSQCCSQKGYCGTTSAYCGVGCQSEFGRCDSGKVVSTDTKCGRKGSVDYICPNSQCCSQKGYCGTTSAYCGVGCQSEFGRCDSGKAISTDTKCGRKGSVDYICPNSQCCSQKGYCGTTSAYCGVGCQSEFGKCNSVKVTSTDYTCGRKNNVDYICPNSQCCSKYGYCGTTSDYCGTGCQSGFGKC</sequence>
<evidence type="ECO:0000256" key="2">
    <source>
        <dbReference type="ARBA" id="ARBA00022669"/>
    </source>
</evidence>
<evidence type="ECO:0000256" key="6">
    <source>
        <dbReference type="ARBA" id="ARBA00023277"/>
    </source>
</evidence>
<feature type="domain" description="Chitin-binding type-1" evidence="8">
    <location>
        <begin position="102"/>
        <end position="147"/>
    </location>
</feature>
<keyword evidence="10" id="KW-1185">Reference proteome</keyword>
<feature type="disulfide bond" evidence="7">
    <location>
        <begin position="63"/>
        <end position="75"/>
    </location>
</feature>
<dbReference type="GO" id="GO:0008061">
    <property type="term" value="F:chitin binding"/>
    <property type="evidence" value="ECO:0007669"/>
    <property type="project" value="UniProtKB-UniRule"/>
</dbReference>
<dbReference type="GO" id="GO:0016787">
    <property type="term" value="F:hydrolase activity"/>
    <property type="evidence" value="ECO:0007669"/>
    <property type="project" value="UniProtKB-KW"/>
</dbReference>
<keyword evidence="2 7" id="KW-0147">Chitin-binding</keyword>
<dbReference type="OrthoDB" id="2145049at2759"/>
<dbReference type="PANTHER" id="PTHR46471:SF2">
    <property type="entry name" value="CHITIN DEACETYLASE-RELATED"/>
    <property type="match status" value="1"/>
</dbReference>
<feature type="disulfide bond" evidence="7">
    <location>
        <begin position="172"/>
        <end position="186"/>
    </location>
</feature>
<feature type="disulfide bond" evidence="7">
    <location>
        <begin position="115"/>
        <end position="127"/>
    </location>
</feature>
<organism evidence="9 10">
    <name type="scientific">Piromyces finnis</name>
    <dbReference type="NCBI Taxonomy" id="1754191"/>
    <lineage>
        <taxon>Eukaryota</taxon>
        <taxon>Fungi</taxon>
        <taxon>Fungi incertae sedis</taxon>
        <taxon>Chytridiomycota</taxon>
        <taxon>Chytridiomycota incertae sedis</taxon>
        <taxon>Neocallimastigomycetes</taxon>
        <taxon>Neocallimastigales</taxon>
        <taxon>Neocallimastigaceae</taxon>
        <taxon>Piromyces</taxon>
    </lineage>
</organism>
<dbReference type="AlphaFoldDB" id="A0A1Y1UX90"/>
<dbReference type="InterPro" id="IPR036861">
    <property type="entry name" value="Endochitinase-like_sf"/>
</dbReference>
<feature type="domain" description="Chitin-binding type-1" evidence="8">
    <location>
        <begin position="1"/>
        <end position="43"/>
    </location>
</feature>
<feature type="non-terminal residue" evidence="9">
    <location>
        <position position="1"/>
    </location>
</feature>
<dbReference type="GO" id="GO:0046872">
    <property type="term" value="F:metal ion binding"/>
    <property type="evidence" value="ECO:0007669"/>
    <property type="project" value="UniProtKB-KW"/>
</dbReference>
<name>A0A1Y1UX90_9FUNG</name>
<dbReference type="PROSITE" id="PS50941">
    <property type="entry name" value="CHIT_BIND_I_2"/>
    <property type="match status" value="5"/>
</dbReference>
<comment type="caution">
    <text evidence="9">The sequence shown here is derived from an EMBL/GenBank/DDBJ whole genome shotgun (WGS) entry which is preliminary data.</text>
</comment>
<keyword evidence="4" id="KW-0732">Signal</keyword>
<feature type="disulfide bond" evidence="7">
    <location>
        <begin position="16"/>
        <end position="30"/>
    </location>
</feature>
<dbReference type="PROSITE" id="PS00026">
    <property type="entry name" value="CHIT_BIND_I_1"/>
    <property type="match status" value="3"/>
</dbReference>
<evidence type="ECO:0000256" key="7">
    <source>
        <dbReference type="PROSITE-ProRule" id="PRU00261"/>
    </source>
</evidence>
<accession>A0A1Y1UX90</accession>
<feature type="disulfide bond" evidence="7">
    <location>
        <begin position="11"/>
        <end position="23"/>
    </location>
</feature>
<dbReference type="PANTHER" id="PTHR46471">
    <property type="entry name" value="CHITIN DEACETYLASE"/>
    <property type="match status" value="1"/>
</dbReference>
<reference evidence="9 10" key="1">
    <citation type="submission" date="2016-08" db="EMBL/GenBank/DDBJ databases">
        <title>Genomes of anaerobic fungi encode conserved fungal cellulosomes for biomass hydrolysis.</title>
        <authorList>
            <consortium name="DOE Joint Genome Institute"/>
            <person name="Haitjema C.H."/>
            <person name="Gilmore S.P."/>
            <person name="Henske J.K."/>
            <person name="Solomon K.V."/>
            <person name="De Groot R."/>
            <person name="Kuo A."/>
            <person name="Mondo S.J."/>
            <person name="Salamov A.A."/>
            <person name="Labutti K."/>
            <person name="Zhao Z."/>
            <person name="Chiniquy J."/>
            <person name="Barry K."/>
            <person name="Brewer H.M."/>
            <person name="Purvine S.O."/>
            <person name="Wright A.T."/>
            <person name="Boxma B."/>
            <person name="Van Alen T."/>
            <person name="Hackstein J.H."/>
            <person name="Baker S.E."/>
            <person name="Grigoriev I.V."/>
            <person name="O'Malley M.A."/>
        </authorList>
    </citation>
    <scope>NUCLEOTIDE SEQUENCE [LARGE SCALE GENOMIC DNA]</scope>
    <source>
        <strain evidence="10">finn</strain>
    </source>
</reference>
<feature type="disulfide bond" evidence="7">
    <location>
        <begin position="120"/>
        <end position="134"/>
    </location>
</feature>
<keyword evidence="3" id="KW-0479">Metal-binding</keyword>
<protein>
    <recommendedName>
        <fullName evidence="8">Chitin-binding type-1 domain-containing protein</fullName>
    </recommendedName>
</protein>
<proteinExistence type="predicted"/>
<feature type="non-terminal residue" evidence="9">
    <location>
        <position position="249"/>
    </location>
</feature>
<keyword evidence="6" id="KW-0119">Carbohydrate metabolism</keyword>
<evidence type="ECO:0000256" key="3">
    <source>
        <dbReference type="ARBA" id="ARBA00022723"/>
    </source>
</evidence>
<evidence type="ECO:0000313" key="9">
    <source>
        <dbReference type="EMBL" id="ORX42771.1"/>
    </source>
</evidence>
<evidence type="ECO:0000313" key="10">
    <source>
        <dbReference type="Proteomes" id="UP000193719"/>
    </source>
</evidence>
<dbReference type="Gene3D" id="3.30.60.10">
    <property type="entry name" value="Endochitinase-like"/>
    <property type="match status" value="5"/>
</dbReference>
<dbReference type="Pfam" id="PF00187">
    <property type="entry name" value="Chitin_bind_1"/>
    <property type="match status" value="5"/>
</dbReference>
<dbReference type="SUPFAM" id="SSF57016">
    <property type="entry name" value="Plant lectins/antimicrobial peptides"/>
    <property type="match status" value="5"/>
</dbReference>
<keyword evidence="7" id="KW-1015">Disulfide bond</keyword>
<feature type="disulfide bond" evidence="7">
    <location>
        <begin position="167"/>
        <end position="179"/>
    </location>
</feature>
<gene>
    <name evidence="9" type="ORF">BCR36DRAFT_264070</name>
</gene>
<keyword evidence="5" id="KW-0378">Hydrolase</keyword>
<feature type="disulfide bond" evidence="7">
    <location>
        <begin position="224"/>
        <end position="238"/>
    </location>
</feature>
<dbReference type="Proteomes" id="UP000193719">
    <property type="component" value="Unassembled WGS sequence"/>
</dbReference>
<feature type="domain" description="Chitin-binding type-1" evidence="8">
    <location>
        <begin position="206"/>
        <end position="249"/>
    </location>
</feature>
<dbReference type="SMART" id="SM00270">
    <property type="entry name" value="ChtBD1"/>
    <property type="match status" value="5"/>
</dbReference>